<reference evidence="12 13" key="1">
    <citation type="submission" date="2016-10" db="EMBL/GenBank/DDBJ databases">
        <authorList>
            <person name="de Groot N.N."/>
        </authorList>
    </citation>
    <scope>NUCLEOTIDE SEQUENCE [LARGE SCALE GENOMIC DNA]</scope>
    <source>
        <strain evidence="12 13">DSM 19012</strain>
    </source>
</reference>
<feature type="domain" description="FAD/NAD(P)-binding" evidence="10">
    <location>
        <begin position="16"/>
        <end position="333"/>
    </location>
</feature>
<dbReference type="Pfam" id="PF22366">
    <property type="entry name" value="NDH2_C"/>
    <property type="match status" value="1"/>
</dbReference>
<evidence type="ECO:0000313" key="12">
    <source>
        <dbReference type="EMBL" id="SFE22085.1"/>
    </source>
</evidence>
<dbReference type="PANTHER" id="PTHR43706:SF47">
    <property type="entry name" value="EXTERNAL NADH-UBIQUINONE OXIDOREDUCTASE 1, MITOCHONDRIAL-RELATED"/>
    <property type="match status" value="1"/>
</dbReference>
<evidence type="ECO:0000256" key="5">
    <source>
        <dbReference type="ARBA" id="ARBA00022946"/>
    </source>
</evidence>
<dbReference type="STRING" id="385682.SAMN05444380_10894"/>
<evidence type="ECO:0000313" key="13">
    <source>
        <dbReference type="Proteomes" id="UP000181976"/>
    </source>
</evidence>
<evidence type="ECO:0000256" key="1">
    <source>
        <dbReference type="ARBA" id="ARBA00005272"/>
    </source>
</evidence>
<dbReference type="Proteomes" id="UP000181976">
    <property type="component" value="Unassembled WGS sequence"/>
</dbReference>
<keyword evidence="9" id="KW-1133">Transmembrane helix</keyword>
<keyword evidence="7" id="KW-0520">NAD</keyword>
<evidence type="ECO:0000256" key="2">
    <source>
        <dbReference type="ARBA" id="ARBA00012637"/>
    </source>
</evidence>
<dbReference type="PRINTS" id="PR00368">
    <property type="entry name" value="FADPNR"/>
</dbReference>
<evidence type="ECO:0000259" key="10">
    <source>
        <dbReference type="Pfam" id="PF07992"/>
    </source>
</evidence>
<dbReference type="EC" id="1.6.5.9" evidence="2"/>
<evidence type="ECO:0000256" key="7">
    <source>
        <dbReference type="ARBA" id="ARBA00023027"/>
    </source>
</evidence>
<evidence type="ECO:0000256" key="3">
    <source>
        <dbReference type="ARBA" id="ARBA00022630"/>
    </source>
</evidence>
<comment type="similarity">
    <text evidence="1">Belongs to the NADH dehydrogenase family.</text>
</comment>
<dbReference type="OrthoDB" id="9781621at2"/>
<dbReference type="AlphaFoldDB" id="A0A1I1YR65"/>
<comment type="catalytic activity">
    <reaction evidence="8">
        <text>a quinone + NADH + H(+) = a quinol + NAD(+)</text>
        <dbReference type="Rhea" id="RHEA:46160"/>
        <dbReference type="ChEBI" id="CHEBI:15378"/>
        <dbReference type="ChEBI" id="CHEBI:24646"/>
        <dbReference type="ChEBI" id="CHEBI:57540"/>
        <dbReference type="ChEBI" id="CHEBI:57945"/>
        <dbReference type="ChEBI" id="CHEBI:132124"/>
        <dbReference type="EC" id="1.6.5.9"/>
    </reaction>
</comment>
<keyword evidence="5" id="KW-0809">Transit peptide</keyword>
<keyword evidence="9" id="KW-0812">Transmembrane</keyword>
<dbReference type="InterPro" id="IPR045024">
    <property type="entry name" value="NDH-2"/>
</dbReference>
<dbReference type="InParanoid" id="A0A1I1YR65"/>
<dbReference type="eggNOG" id="COG1252">
    <property type="taxonomic scope" value="Bacteria"/>
</dbReference>
<feature type="domain" description="External alternative NADH-ubiquinone oxidoreductase-like C-terminal" evidence="11">
    <location>
        <begin position="357"/>
        <end position="407"/>
    </location>
</feature>
<keyword evidence="13" id="KW-1185">Reference proteome</keyword>
<dbReference type="RefSeq" id="WP_010527085.1">
    <property type="nucleotide sequence ID" value="NZ_AFSL01000026.1"/>
</dbReference>
<organism evidence="12 13">
    <name type="scientific">Thermophagus xiamenensis</name>
    <dbReference type="NCBI Taxonomy" id="385682"/>
    <lineage>
        <taxon>Bacteria</taxon>
        <taxon>Pseudomonadati</taxon>
        <taxon>Bacteroidota</taxon>
        <taxon>Bacteroidia</taxon>
        <taxon>Marinilabiliales</taxon>
        <taxon>Marinilabiliaceae</taxon>
        <taxon>Thermophagus</taxon>
    </lineage>
</organism>
<accession>A0A1I1YR65</accession>
<dbReference type="PANTHER" id="PTHR43706">
    <property type="entry name" value="NADH DEHYDROGENASE"/>
    <property type="match status" value="1"/>
</dbReference>
<proteinExistence type="inferred from homology"/>
<keyword evidence="4" id="KW-0274">FAD</keyword>
<dbReference type="SUPFAM" id="SSF51905">
    <property type="entry name" value="FAD/NAD(P)-binding domain"/>
    <property type="match status" value="1"/>
</dbReference>
<protein>
    <recommendedName>
        <fullName evidence="2">NADH:ubiquinone reductase (non-electrogenic)</fullName>
        <ecNumber evidence="2">1.6.5.9</ecNumber>
    </recommendedName>
</protein>
<dbReference type="InterPro" id="IPR023753">
    <property type="entry name" value="FAD/NAD-binding_dom"/>
</dbReference>
<sequence length="432" mass="48830">MKIIRAEENKVDHKKRVVVVGGGFAGLQLARNLDHRLFNVLLIDRLNHHQFQPLFYQVATSQIEPASISFPFRNIFKGKKHIQIRLASLVRINPEKQSITTNIGDFEYDYLVIAIGCRTNYFGNPNIQDNTYSLKTTYDSITIRNHILQTFERVIAAPKEERKSLLNLAIVGGGPTGVELAGAFAEIKNEILPKDYHDVDFSKFTIRLIEGSDRILGNMSPSSSEAATRYLKKMGVILQTNTLVNNYDGETLTLSTGDKIKAKNVIWAAGVTGRTVEGLPTDVTVAGNRIKVDRHNRVFGFDNIFAVGDIAYMETPEYPKGHPQVANVAINQARLLAKNLKRHLLNKPLKDYEYTNLGTMATVGRNKAVVEFPFMKFKGYPAWLIWMFLHLMLILSVRNKLIIFINWGWLYITKNTSLRLILTPPGQSGEKR</sequence>
<evidence type="ECO:0000256" key="9">
    <source>
        <dbReference type="SAM" id="Phobius"/>
    </source>
</evidence>
<dbReference type="PRINTS" id="PR00411">
    <property type="entry name" value="PNDRDTASEI"/>
</dbReference>
<evidence type="ECO:0000259" key="11">
    <source>
        <dbReference type="Pfam" id="PF22366"/>
    </source>
</evidence>
<evidence type="ECO:0000256" key="8">
    <source>
        <dbReference type="ARBA" id="ARBA00047599"/>
    </source>
</evidence>
<dbReference type="InterPro" id="IPR036188">
    <property type="entry name" value="FAD/NAD-bd_sf"/>
</dbReference>
<keyword evidence="6" id="KW-0560">Oxidoreductase</keyword>
<dbReference type="EMBL" id="FONA01000008">
    <property type="protein sequence ID" value="SFE22085.1"/>
    <property type="molecule type" value="Genomic_DNA"/>
</dbReference>
<evidence type="ECO:0000256" key="4">
    <source>
        <dbReference type="ARBA" id="ARBA00022827"/>
    </source>
</evidence>
<feature type="transmembrane region" description="Helical" evidence="9">
    <location>
        <begin position="380"/>
        <end position="397"/>
    </location>
</feature>
<dbReference type="Pfam" id="PF07992">
    <property type="entry name" value="Pyr_redox_2"/>
    <property type="match status" value="1"/>
</dbReference>
<gene>
    <name evidence="12" type="ORF">SAMN05444380_10894</name>
</gene>
<dbReference type="FunCoup" id="A0A1I1YR65">
    <property type="interactions" value="270"/>
</dbReference>
<dbReference type="InterPro" id="IPR054585">
    <property type="entry name" value="NDH2-like_C"/>
</dbReference>
<keyword evidence="9" id="KW-0472">Membrane</keyword>
<dbReference type="Gene3D" id="3.50.50.100">
    <property type="match status" value="1"/>
</dbReference>
<evidence type="ECO:0000256" key="6">
    <source>
        <dbReference type="ARBA" id="ARBA00023002"/>
    </source>
</evidence>
<name>A0A1I1YR65_9BACT</name>
<dbReference type="GO" id="GO:0050136">
    <property type="term" value="F:NADH dehydrogenase (quinone) (non-electrogenic) activity"/>
    <property type="evidence" value="ECO:0007669"/>
    <property type="project" value="UniProtKB-EC"/>
</dbReference>
<keyword evidence="3" id="KW-0285">Flavoprotein</keyword>